<feature type="signal peptide" evidence="1">
    <location>
        <begin position="1"/>
        <end position="30"/>
    </location>
</feature>
<gene>
    <name evidence="3" type="primary">nanB</name>
    <name evidence="3" type="ORF">Pla52o_32980</name>
</gene>
<dbReference type="PANTHER" id="PTHR43752">
    <property type="entry name" value="BNR/ASP-BOX REPEAT FAMILY PROTEIN"/>
    <property type="match status" value="1"/>
</dbReference>
<evidence type="ECO:0000313" key="4">
    <source>
        <dbReference type="Proteomes" id="UP000316304"/>
    </source>
</evidence>
<feature type="chain" id="PRO_5022972753" evidence="1">
    <location>
        <begin position="31"/>
        <end position="389"/>
    </location>
</feature>
<dbReference type="InterPro" id="IPR011040">
    <property type="entry name" value="Sialidase"/>
</dbReference>
<evidence type="ECO:0000256" key="1">
    <source>
        <dbReference type="SAM" id="SignalP"/>
    </source>
</evidence>
<dbReference type="Proteomes" id="UP000316304">
    <property type="component" value="Unassembled WGS sequence"/>
</dbReference>
<organism evidence="3 4">
    <name type="scientific">Novipirellula galeiformis</name>
    <dbReference type="NCBI Taxonomy" id="2528004"/>
    <lineage>
        <taxon>Bacteria</taxon>
        <taxon>Pseudomonadati</taxon>
        <taxon>Planctomycetota</taxon>
        <taxon>Planctomycetia</taxon>
        <taxon>Pirellulales</taxon>
        <taxon>Pirellulaceae</taxon>
        <taxon>Novipirellula</taxon>
    </lineage>
</organism>
<keyword evidence="4" id="KW-1185">Reference proteome</keyword>
<dbReference type="AlphaFoldDB" id="A0A5C6CDS6"/>
<proteinExistence type="predicted"/>
<dbReference type="CDD" id="cd15482">
    <property type="entry name" value="Sialidase_non-viral"/>
    <property type="match status" value="1"/>
</dbReference>
<evidence type="ECO:0000313" key="3">
    <source>
        <dbReference type="EMBL" id="TWU22242.1"/>
    </source>
</evidence>
<dbReference type="OrthoDB" id="235891at2"/>
<keyword evidence="3" id="KW-0378">Hydrolase</keyword>
<dbReference type="Gene3D" id="2.120.10.10">
    <property type="match status" value="1"/>
</dbReference>
<feature type="domain" description="Sialidase" evidence="2">
    <location>
        <begin position="117"/>
        <end position="354"/>
    </location>
</feature>
<keyword evidence="3" id="KW-0326">Glycosidase</keyword>
<keyword evidence="1" id="KW-0732">Signal</keyword>
<dbReference type="SUPFAM" id="SSF50939">
    <property type="entry name" value="Sialidases"/>
    <property type="match status" value="1"/>
</dbReference>
<reference evidence="3 4" key="1">
    <citation type="submission" date="2019-02" db="EMBL/GenBank/DDBJ databases">
        <title>Deep-cultivation of Planctomycetes and their phenomic and genomic characterization uncovers novel biology.</title>
        <authorList>
            <person name="Wiegand S."/>
            <person name="Jogler M."/>
            <person name="Boedeker C."/>
            <person name="Pinto D."/>
            <person name="Vollmers J."/>
            <person name="Rivas-Marin E."/>
            <person name="Kohn T."/>
            <person name="Peeters S.H."/>
            <person name="Heuer A."/>
            <person name="Rast P."/>
            <person name="Oberbeckmann S."/>
            <person name="Bunk B."/>
            <person name="Jeske O."/>
            <person name="Meyerdierks A."/>
            <person name="Storesund J.E."/>
            <person name="Kallscheuer N."/>
            <person name="Luecker S."/>
            <person name="Lage O.M."/>
            <person name="Pohl T."/>
            <person name="Merkel B.J."/>
            <person name="Hornburger P."/>
            <person name="Mueller R.-W."/>
            <person name="Bruemmer F."/>
            <person name="Labrenz M."/>
            <person name="Spormann A.M."/>
            <person name="Op Den Camp H."/>
            <person name="Overmann J."/>
            <person name="Amann R."/>
            <person name="Jetten M.S.M."/>
            <person name="Mascher T."/>
            <person name="Medema M.H."/>
            <person name="Devos D.P."/>
            <person name="Kaster A.-K."/>
            <person name="Ovreas L."/>
            <person name="Rohde M."/>
            <person name="Galperin M.Y."/>
            <person name="Jogler C."/>
        </authorList>
    </citation>
    <scope>NUCLEOTIDE SEQUENCE [LARGE SCALE GENOMIC DNA]</scope>
    <source>
        <strain evidence="3 4">Pla52o</strain>
    </source>
</reference>
<dbReference type="RefSeq" id="WP_146595448.1">
    <property type="nucleotide sequence ID" value="NZ_SJPT01000005.1"/>
</dbReference>
<dbReference type="InterPro" id="IPR002860">
    <property type="entry name" value="BNR_rpt"/>
</dbReference>
<dbReference type="Pfam" id="PF02012">
    <property type="entry name" value="BNR"/>
    <property type="match status" value="1"/>
</dbReference>
<dbReference type="PANTHER" id="PTHR43752:SF2">
    <property type="entry name" value="BNR_ASP-BOX REPEAT FAMILY PROTEIN"/>
    <property type="match status" value="1"/>
</dbReference>
<accession>A0A5C6CDS6</accession>
<evidence type="ECO:0000259" key="2">
    <source>
        <dbReference type="Pfam" id="PF13088"/>
    </source>
</evidence>
<dbReference type="EC" id="3.2.1.18" evidence="3"/>
<dbReference type="GO" id="GO:0004308">
    <property type="term" value="F:exo-alpha-sialidase activity"/>
    <property type="evidence" value="ECO:0007669"/>
    <property type="project" value="UniProtKB-EC"/>
</dbReference>
<protein>
    <submittedName>
        <fullName evidence="3">Sialidase B</fullName>
        <ecNumber evidence="3">3.2.1.18</ecNumber>
    </submittedName>
</protein>
<dbReference type="Pfam" id="PF13088">
    <property type="entry name" value="BNR_2"/>
    <property type="match status" value="1"/>
</dbReference>
<dbReference type="InterPro" id="IPR036278">
    <property type="entry name" value="Sialidase_sf"/>
</dbReference>
<name>A0A5C6CDS6_9BACT</name>
<comment type="caution">
    <text evidence="3">The sequence shown here is derived from an EMBL/GenBank/DDBJ whole genome shotgun (WGS) entry which is preliminary data.</text>
</comment>
<sequence precursor="true">MRFPSPVFSCFSLKLILSLAFVSIANSALAEDAALTPEVTLRLPPTASNPRNSEGDFIELKDGRVLFVYTHFTGGGDDHASAFLAGRYSTDGGKSWDATDTRILENEAGFNVMSVSLLRLADGRIAMFYLTKHSLEDCRPVVRFSKDEAATWSPPVAMIPDADVGYYVLNNDRVIQLKDGRLVAPVALHNSPEWEKPDWVGRVLCYLSDDAGRTWRRSQSILQAHAPDSGKRNLAQEPGVVELRDGRVMMFVRSNAGSQLVSHSSDGGETWSALAPSTLQSPTSPATIERIPGSDRLVCVWNDHANIAAELRGKRTPLSLAISEDEGKTWHPSITLFDNPDGWYCYTAMDFTKDAILLGHCAGDRTKNNGLAESQITRIELDALTSGQE</sequence>
<dbReference type="EMBL" id="SJPT01000005">
    <property type="protein sequence ID" value="TWU22242.1"/>
    <property type="molecule type" value="Genomic_DNA"/>
</dbReference>